<sequence>MDRVRAGSRWLKRKIQPYYTVPHKERKLEIGPPTDFRRENITLGIDVDGNTVVIEQAREDAQRMHASLKMQSLPPQSWTQRRRTIKTT</sequence>
<dbReference type="VEuPathDB" id="FungiDB:A1O9_08237"/>
<protein>
    <submittedName>
        <fullName evidence="2">Uncharacterized protein</fullName>
    </submittedName>
</protein>
<evidence type="ECO:0000313" key="2">
    <source>
        <dbReference type="EMBL" id="KEF55487.1"/>
    </source>
</evidence>
<dbReference type="Proteomes" id="UP000027920">
    <property type="component" value="Unassembled WGS sequence"/>
</dbReference>
<name>A0A072P6Y1_9EURO</name>
<gene>
    <name evidence="2" type="ORF">A1O9_08237</name>
</gene>
<organism evidence="2 3">
    <name type="scientific">Exophiala aquamarina CBS 119918</name>
    <dbReference type="NCBI Taxonomy" id="1182545"/>
    <lineage>
        <taxon>Eukaryota</taxon>
        <taxon>Fungi</taxon>
        <taxon>Dikarya</taxon>
        <taxon>Ascomycota</taxon>
        <taxon>Pezizomycotina</taxon>
        <taxon>Eurotiomycetes</taxon>
        <taxon>Chaetothyriomycetidae</taxon>
        <taxon>Chaetothyriales</taxon>
        <taxon>Herpotrichiellaceae</taxon>
        <taxon>Exophiala</taxon>
    </lineage>
</organism>
<reference evidence="2 3" key="1">
    <citation type="submission" date="2013-03" db="EMBL/GenBank/DDBJ databases">
        <title>The Genome Sequence of Exophiala aquamarina CBS 119918.</title>
        <authorList>
            <consortium name="The Broad Institute Genomics Platform"/>
            <person name="Cuomo C."/>
            <person name="de Hoog S."/>
            <person name="Gorbushina A."/>
            <person name="Walker B."/>
            <person name="Young S.K."/>
            <person name="Zeng Q."/>
            <person name="Gargeya S."/>
            <person name="Fitzgerald M."/>
            <person name="Haas B."/>
            <person name="Abouelleil A."/>
            <person name="Allen A.W."/>
            <person name="Alvarado L."/>
            <person name="Arachchi H.M."/>
            <person name="Berlin A.M."/>
            <person name="Chapman S.B."/>
            <person name="Gainer-Dewar J."/>
            <person name="Goldberg J."/>
            <person name="Griggs A."/>
            <person name="Gujja S."/>
            <person name="Hansen M."/>
            <person name="Howarth C."/>
            <person name="Imamovic A."/>
            <person name="Ireland A."/>
            <person name="Larimer J."/>
            <person name="McCowan C."/>
            <person name="Murphy C."/>
            <person name="Pearson M."/>
            <person name="Poon T.W."/>
            <person name="Priest M."/>
            <person name="Roberts A."/>
            <person name="Saif S."/>
            <person name="Shea T."/>
            <person name="Sisk P."/>
            <person name="Sykes S."/>
            <person name="Wortman J."/>
            <person name="Nusbaum C."/>
            <person name="Birren B."/>
        </authorList>
    </citation>
    <scope>NUCLEOTIDE SEQUENCE [LARGE SCALE GENOMIC DNA]</scope>
    <source>
        <strain evidence="2 3">CBS 119918</strain>
    </source>
</reference>
<feature type="region of interest" description="Disordered" evidence="1">
    <location>
        <begin position="67"/>
        <end position="88"/>
    </location>
</feature>
<dbReference type="HOGENOM" id="CLU_192384_0_0_1"/>
<dbReference type="AlphaFoldDB" id="A0A072P6Y1"/>
<feature type="compositionally biased region" description="Polar residues" evidence="1">
    <location>
        <begin position="69"/>
        <end position="79"/>
    </location>
</feature>
<accession>A0A072P6Y1</accession>
<dbReference type="EMBL" id="AMGV01000007">
    <property type="protein sequence ID" value="KEF55487.1"/>
    <property type="molecule type" value="Genomic_DNA"/>
</dbReference>
<comment type="caution">
    <text evidence="2">The sequence shown here is derived from an EMBL/GenBank/DDBJ whole genome shotgun (WGS) entry which is preliminary data.</text>
</comment>
<evidence type="ECO:0000313" key="3">
    <source>
        <dbReference type="Proteomes" id="UP000027920"/>
    </source>
</evidence>
<dbReference type="OrthoDB" id="4154127at2759"/>
<keyword evidence="3" id="KW-1185">Reference proteome</keyword>
<evidence type="ECO:0000256" key="1">
    <source>
        <dbReference type="SAM" id="MobiDB-lite"/>
    </source>
</evidence>
<proteinExistence type="predicted"/>
<dbReference type="GeneID" id="25283150"/>
<dbReference type="RefSeq" id="XP_013258077.1">
    <property type="nucleotide sequence ID" value="XM_013402623.1"/>
</dbReference>